<protein>
    <recommendedName>
        <fullName evidence="4">homogentisate 1,2-dioxygenase</fullName>
        <ecNumber evidence="4">1.13.11.5</ecNumber>
    </recommendedName>
</protein>
<evidence type="ECO:0000256" key="1">
    <source>
        <dbReference type="ARBA" id="ARBA00001962"/>
    </source>
</evidence>
<evidence type="ECO:0000256" key="6">
    <source>
        <dbReference type="ARBA" id="ARBA00022964"/>
    </source>
</evidence>
<comment type="cofactor">
    <cofactor evidence="1 9">
        <name>Fe cation</name>
        <dbReference type="ChEBI" id="CHEBI:24875"/>
    </cofactor>
</comment>
<dbReference type="GO" id="GO:0006559">
    <property type="term" value="P:L-phenylalanine catabolic process"/>
    <property type="evidence" value="ECO:0007669"/>
    <property type="project" value="InterPro"/>
</dbReference>
<evidence type="ECO:0000256" key="7">
    <source>
        <dbReference type="ARBA" id="ARBA00023002"/>
    </source>
</evidence>
<evidence type="ECO:0000259" key="11">
    <source>
        <dbReference type="Pfam" id="PF20510"/>
    </source>
</evidence>
<evidence type="ECO:0000256" key="4">
    <source>
        <dbReference type="ARBA" id="ARBA00013127"/>
    </source>
</evidence>
<sequence>MAPVTAFAVHDPYDYLEGLGNYLQSEAVQGAIPPVNNSPQKPPLGLRTERISGSSFVAPRDHSYQTWLYRACSSLEHSDFSPLELTAGYGPASPTNLNHVTPNSYHWDFMPTPSSADWVSGQQLLGRSGEPQKKEGLAMWVFSVTQDMPERQVFSSLDGEMLVIPQSGALDIQTELGRLLVRQSEMAVIPRGVRYRVTLPNQSPCRGYICELSQGHFRLPDLGVVGSTGLANIRDFQVPVAYVDDKENFLSQEKQKKEEEWTIVSRLVGKPWYCTQNHTPFDVAGWHGTCYPYKYDLGRFCALGNVRFDEHDPSLYTVLTARNHGAEPSTAVVDFAVVPPRWSVAQDTLWVPYFHRNTMQEFYAPIISLQDPRHPLNGATNQFRPFAAGVMNCMSTHGPAERDLLSEQERDTTRPAKLNDEGVMILLLEMDRPLILSDWAHGCVELNMQKHAGKL</sequence>
<comment type="pathway">
    <text evidence="2">Amino-acid degradation; L-phenylalanine degradation; acetoacetate and fumarate from L-phenylalanine: step 4/6.</text>
</comment>
<reference evidence="12" key="1">
    <citation type="journal article" date="2020" name="Phytopathology">
        <title>Genome sequence of the chestnut blight fungus Cryphonectria parasitica EP155: A fundamental resource for an archetypical invasive plant pathogen.</title>
        <authorList>
            <person name="Crouch J.A."/>
            <person name="Dawe A."/>
            <person name="Aerts A."/>
            <person name="Barry K."/>
            <person name="Churchill A.C.L."/>
            <person name="Grimwood J."/>
            <person name="Hillman B."/>
            <person name="Milgroom M.G."/>
            <person name="Pangilinan J."/>
            <person name="Smith M."/>
            <person name="Salamov A."/>
            <person name="Schmutz J."/>
            <person name="Yadav J."/>
            <person name="Grigoriev I.V."/>
            <person name="Nuss D."/>
        </authorList>
    </citation>
    <scope>NUCLEOTIDE SEQUENCE</scope>
    <source>
        <strain evidence="12">EP155</strain>
    </source>
</reference>
<dbReference type="RefSeq" id="XP_040770959.1">
    <property type="nucleotide sequence ID" value="XM_040918526.1"/>
</dbReference>
<feature type="domain" description="Homogentisate 1,2-dioxygenase C-terminal" evidence="10">
    <location>
        <begin position="299"/>
        <end position="448"/>
    </location>
</feature>
<dbReference type="InterPro" id="IPR014710">
    <property type="entry name" value="RmlC-like_jellyroll"/>
</dbReference>
<dbReference type="PANTHER" id="PTHR11056:SF0">
    <property type="entry name" value="HOMOGENTISATE 1,2-DIOXYGENASE"/>
    <property type="match status" value="1"/>
</dbReference>
<keyword evidence="6" id="KW-0223">Dioxygenase</keyword>
<dbReference type="InterPro" id="IPR005708">
    <property type="entry name" value="Homogentis_dOase"/>
</dbReference>
<dbReference type="Proteomes" id="UP000803844">
    <property type="component" value="Unassembled WGS sequence"/>
</dbReference>
<dbReference type="EMBL" id="MU032354">
    <property type="protein sequence ID" value="KAF3759980.1"/>
    <property type="molecule type" value="Genomic_DNA"/>
</dbReference>
<evidence type="ECO:0000313" key="12">
    <source>
        <dbReference type="EMBL" id="KAF3759980.1"/>
    </source>
</evidence>
<dbReference type="InterPro" id="IPR046451">
    <property type="entry name" value="HgmA_C"/>
</dbReference>
<comment type="caution">
    <text evidence="12">The sequence shown here is derived from an EMBL/GenBank/DDBJ whole genome shotgun (WGS) entry which is preliminary data.</text>
</comment>
<feature type="binding site" evidence="9">
    <location>
        <position position="355"/>
    </location>
    <ligand>
        <name>Fe cation</name>
        <dbReference type="ChEBI" id="CHEBI:24875"/>
    </ligand>
</feature>
<dbReference type="InterPro" id="IPR011051">
    <property type="entry name" value="RmlC_Cupin_sf"/>
</dbReference>
<feature type="binding site" evidence="9">
    <location>
        <position position="361"/>
    </location>
    <ligand>
        <name>Fe cation</name>
        <dbReference type="ChEBI" id="CHEBI:24875"/>
    </ligand>
</feature>
<dbReference type="Gene3D" id="2.60.120.10">
    <property type="entry name" value="Jelly Rolls"/>
    <property type="match status" value="1"/>
</dbReference>
<evidence type="ECO:0000256" key="3">
    <source>
        <dbReference type="ARBA" id="ARBA00007757"/>
    </source>
</evidence>
<evidence type="ECO:0000259" key="10">
    <source>
        <dbReference type="Pfam" id="PF04209"/>
    </source>
</evidence>
<proteinExistence type="inferred from homology"/>
<dbReference type="AlphaFoldDB" id="A0A9P5CJR0"/>
<dbReference type="InterPro" id="IPR046452">
    <property type="entry name" value="HgmA_N"/>
</dbReference>
<feature type="binding site" evidence="9">
    <location>
        <position position="397"/>
    </location>
    <ligand>
        <name>homogentisate</name>
        <dbReference type="ChEBI" id="CHEBI:16169"/>
    </ligand>
</feature>
<evidence type="ECO:0000313" key="13">
    <source>
        <dbReference type="Proteomes" id="UP000803844"/>
    </source>
</evidence>
<evidence type="ECO:0000256" key="8">
    <source>
        <dbReference type="ARBA" id="ARBA00023004"/>
    </source>
</evidence>
<keyword evidence="5 9" id="KW-0479">Metal-binding</keyword>
<dbReference type="SUPFAM" id="SSF51182">
    <property type="entry name" value="RmlC-like cupins"/>
    <property type="match status" value="1"/>
</dbReference>
<gene>
    <name evidence="12" type="ORF">M406DRAFT_283690</name>
</gene>
<dbReference type="Pfam" id="PF04209">
    <property type="entry name" value="HgmA_C"/>
    <property type="match status" value="1"/>
</dbReference>
<keyword evidence="8 9" id="KW-0408">Iron</keyword>
<dbReference type="GeneID" id="63835655"/>
<dbReference type="GO" id="GO:0006570">
    <property type="term" value="P:tyrosine metabolic process"/>
    <property type="evidence" value="ECO:0007669"/>
    <property type="project" value="InterPro"/>
</dbReference>
<evidence type="ECO:0000256" key="9">
    <source>
        <dbReference type="PIRSR" id="PIRSR605708-2"/>
    </source>
</evidence>
<organism evidence="12 13">
    <name type="scientific">Cryphonectria parasitica (strain ATCC 38755 / EP155)</name>
    <dbReference type="NCBI Taxonomy" id="660469"/>
    <lineage>
        <taxon>Eukaryota</taxon>
        <taxon>Fungi</taxon>
        <taxon>Dikarya</taxon>
        <taxon>Ascomycota</taxon>
        <taxon>Pezizomycotina</taxon>
        <taxon>Sordariomycetes</taxon>
        <taxon>Sordariomycetidae</taxon>
        <taxon>Diaporthales</taxon>
        <taxon>Cryphonectriaceae</taxon>
        <taxon>Cryphonectria-Endothia species complex</taxon>
        <taxon>Cryphonectria</taxon>
    </lineage>
</organism>
<feature type="binding site" evidence="9">
    <location>
        <position position="397"/>
    </location>
    <ligand>
        <name>Fe cation</name>
        <dbReference type="ChEBI" id="CHEBI:24875"/>
    </ligand>
</feature>
<keyword evidence="13" id="KW-1185">Reference proteome</keyword>
<evidence type="ECO:0000256" key="5">
    <source>
        <dbReference type="ARBA" id="ARBA00022723"/>
    </source>
</evidence>
<evidence type="ECO:0000256" key="2">
    <source>
        <dbReference type="ARBA" id="ARBA00004704"/>
    </source>
</evidence>
<dbReference type="Pfam" id="PF20510">
    <property type="entry name" value="HgmA_N"/>
    <property type="match status" value="1"/>
</dbReference>
<accession>A0A9P5CJR0</accession>
<keyword evidence="7" id="KW-0560">Oxidoreductase</keyword>
<dbReference type="GO" id="GO:0004411">
    <property type="term" value="F:homogentisate 1,2-dioxygenase activity"/>
    <property type="evidence" value="ECO:0007669"/>
    <property type="project" value="UniProtKB-EC"/>
</dbReference>
<dbReference type="GO" id="GO:0046872">
    <property type="term" value="F:metal ion binding"/>
    <property type="evidence" value="ECO:0007669"/>
    <property type="project" value="UniProtKB-KW"/>
</dbReference>
<feature type="domain" description="Homogentisate 1,2-dioxygenase N-terminal" evidence="11">
    <location>
        <begin position="15"/>
        <end position="297"/>
    </location>
</feature>
<dbReference type="PANTHER" id="PTHR11056">
    <property type="entry name" value="HOMOGENTISATE 1,2-DIOXYGENASE"/>
    <property type="match status" value="1"/>
</dbReference>
<dbReference type="GO" id="GO:0005737">
    <property type="term" value="C:cytoplasm"/>
    <property type="evidence" value="ECO:0007669"/>
    <property type="project" value="TreeGrafter"/>
</dbReference>
<name>A0A9P5CJR0_CRYP1</name>
<dbReference type="OrthoDB" id="1689029at2759"/>
<dbReference type="EC" id="1.13.11.5" evidence="4"/>
<comment type="similarity">
    <text evidence="3">Belongs to the homogentisate dioxygenase family.</text>
</comment>